<dbReference type="EMBL" id="JAAMPT010000206">
    <property type="protein sequence ID" value="NMH25213.1"/>
    <property type="molecule type" value="Genomic_DNA"/>
</dbReference>
<keyword evidence="4" id="KW-1185">Reference proteome</keyword>
<evidence type="ECO:0000313" key="4">
    <source>
        <dbReference type="Proteomes" id="UP000767947"/>
    </source>
</evidence>
<evidence type="ECO:0000313" key="3">
    <source>
        <dbReference type="EMBL" id="NMH25213.1"/>
    </source>
</evidence>
<name>A0ABX1QU24_9FLAO</name>
<proteinExistence type="predicted"/>
<dbReference type="Proteomes" id="UP000767947">
    <property type="component" value="Unassembled WGS sequence"/>
</dbReference>
<dbReference type="CDD" id="cd03811">
    <property type="entry name" value="GT4_GT28_WabH-like"/>
    <property type="match status" value="1"/>
</dbReference>
<comment type="caution">
    <text evidence="3">The sequence shown here is derived from an EMBL/GenBank/DDBJ whole genome shotgun (WGS) entry which is preliminary data.</text>
</comment>
<dbReference type="PANTHER" id="PTHR12526:SF630">
    <property type="entry name" value="GLYCOSYLTRANSFERASE"/>
    <property type="match status" value="1"/>
</dbReference>
<accession>A0ABX1QU24</accession>
<dbReference type="Gene3D" id="3.40.50.2000">
    <property type="entry name" value="Glycogen Phosphorylase B"/>
    <property type="match status" value="2"/>
</dbReference>
<organism evidence="3 4">
    <name type="scientific">Flavobacterium solisilvae</name>
    <dbReference type="NCBI Taxonomy" id="1852019"/>
    <lineage>
        <taxon>Bacteria</taxon>
        <taxon>Pseudomonadati</taxon>
        <taxon>Bacteroidota</taxon>
        <taxon>Flavobacteriia</taxon>
        <taxon>Flavobacteriales</taxon>
        <taxon>Flavobacteriaceae</taxon>
        <taxon>Flavobacterium</taxon>
    </lineage>
</organism>
<gene>
    <name evidence="3" type="ORF">G6042_08020</name>
</gene>
<dbReference type="SUPFAM" id="SSF53756">
    <property type="entry name" value="UDP-Glycosyltransferase/glycogen phosphorylase"/>
    <property type="match status" value="1"/>
</dbReference>
<evidence type="ECO:0000259" key="2">
    <source>
        <dbReference type="Pfam" id="PF13439"/>
    </source>
</evidence>
<sequence>MIIQSKAYKIAIIGDSLSVGGAERVHARLSEYFVANNHQVFNCIFLDSVTYKNSGELFNLGKIHKNSNPITRKISRFIKLKQFVEKNQFDVIIDFRMRNVFVQEFLISNLIYKKKAIFSVRSGVLNYYFPKSSFLSKLIYKNKKIVAVSSAVKDKIIQEKFAQNVTYIYNPIDFEEIIKLKEEFIPETQNYILAAGRMNNDIKQFDQLIIAYSKSNLPQKAIDLVFLGEGKNQEKYIQLAKNLGLENRVKFLGYQENPFPYYKNAIFTVLSSKNEGFPNVLIESLAVETPVVSFDCFSGPNEIIQHGENGILVDNQDFEKLSQAMNTFIEDTKLYKNCKSNAKLSIKHLETETIGQLWLDLFKK</sequence>
<dbReference type="InterPro" id="IPR001296">
    <property type="entry name" value="Glyco_trans_1"/>
</dbReference>
<feature type="domain" description="Glycosyl transferase family 1" evidence="1">
    <location>
        <begin position="181"/>
        <end position="343"/>
    </location>
</feature>
<feature type="domain" description="Glycosyltransferase subfamily 4-like N-terminal" evidence="2">
    <location>
        <begin position="19"/>
        <end position="175"/>
    </location>
</feature>
<evidence type="ECO:0000259" key="1">
    <source>
        <dbReference type="Pfam" id="PF00534"/>
    </source>
</evidence>
<dbReference type="RefSeq" id="WP_169523790.1">
    <property type="nucleotide sequence ID" value="NZ_JAAMPT010000206.1"/>
</dbReference>
<protein>
    <submittedName>
        <fullName evidence="3">Glycosyltransferase</fullName>
    </submittedName>
</protein>
<dbReference type="Pfam" id="PF13439">
    <property type="entry name" value="Glyco_transf_4"/>
    <property type="match status" value="1"/>
</dbReference>
<dbReference type="InterPro" id="IPR028098">
    <property type="entry name" value="Glyco_trans_4-like_N"/>
</dbReference>
<dbReference type="Pfam" id="PF00534">
    <property type="entry name" value="Glycos_transf_1"/>
    <property type="match status" value="1"/>
</dbReference>
<dbReference type="PANTHER" id="PTHR12526">
    <property type="entry name" value="GLYCOSYLTRANSFERASE"/>
    <property type="match status" value="1"/>
</dbReference>
<reference evidence="3 4" key="1">
    <citation type="submission" date="2020-02" db="EMBL/GenBank/DDBJ databases">
        <title>Flavobacterium sp. genome.</title>
        <authorList>
            <person name="Jung H.S."/>
            <person name="Baek J.H."/>
            <person name="Jeon C.O."/>
        </authorList>
    </citation>
    <scope>NUCLEOTIDE SEQUENCE [LARGE SCALE GENOMIC DNA]</scope>
    <source>
        <strain evidence="3 4">SE-s27</strain>
    </source>
</reference>